<name>E9D7S8_COCPS</name>
<gene>
    <name evidence="1" type="ORF">CPSG_05880</name>
</gene>
<reference evidence="2" key="1">
    <citation type="journal article" date="2010" name="Genome Res.">
        <title>Population genomic sequencing of Coccidioides fungi reveals recent hybridization and transposon control.</title>
        <authorList>
            <person name="Neafsey D.E."/>
            <person name="Barker B.M."/>
            <person name="Sharpton T.J."/>
            <person name="Stajich J.E."/>
            <person name="Park D.J."/>
            <person name="Whiston E."/>
            <person name="Hung C.-Y."/>
            <person name="McMahan C."/>
            <person name="White J."/>
            <person name="Sykes S."/>
            <person name="Heiman D."/>
            <person name="Young S."/>
            <person name="Zeng Q."/>
            <person name="Abouelleil A."/>
            <person name="Aftuck L."/>
            <person name="Bessette D."/>
            <person name="Brown A."/>
            <person name="FitzGerald M."/>
            <person name="Lui A."/>
            <person name="Macdonald J.P."/>
            <person name="Priest M."/>
            <person name="Orbach M.J."/>
            <person name="Galgiani J.N."/>
            <person name="Kirkland T.N."/>
            <person name="Cole G.T."/>
            <person name="Birren B.W."/>
            <person name="Henn M.R."/>
            <person name="Taylor J.W."/>
            <person name="Rounsley S.D."/>
        </authorList>
    </citation>
    <scope>NUCLEOTIDE SEQUENCE [LARGE SCALE GENOMIC DNA]</scope>
    <source>
        <strain evidence="2">RMSCC 757 / Silveira</strain>
    </source>
</reference>
<reference evidence="2" key="2">
    <citation type="submission" date="2010-03" db="EMBL/GenBank/DDBJ databases">
        <title>The genome sequence of Coccidioides posadasii strain Silveira.</title>
        <authorList>
            <consortium name="The Broad Institute Genome Sequencing Center for Infectious Disease"/>
            <person name="Neafsey D."/>
            <person name="Orbach M."/>
            <person name="Henn M.R."/>
            <person name="Cole G.T."/>
            <person name="Galgiani J."/>
            <person name="Gardner M.J."/>
            <person name="Kirkland T.N."/>
            <person name="Taylor J.W."/>
            <person name="Young S.K."/>
            <person name="Zeng Q."/>
            <person name="Koehrsen M."/>
            <person name="Alvarado L."/>
            <person name="Berlin A."/>
            <person name="Borenstein D."/>
            <person name="Chapman S.B."/>
            <person name="Chen Z."/>
            <person name="Engels R."/>
            <person name="Freedman E."/>
            <person name="Gellesch M."/>
            <person name="Goldberg J."/>
            <person name="Griggs A."/>
            <person name="Gujja S."/>
            <person name="Heilman E."/>
            <person name="Heiman D."/>
            <person name="Howarth C."/>
            <person name="Jen D."/>
            <person name="Larson L."/>
            <person name="Mehta T."/>
            <person name="Neiman D."/>
            <person name="Park D."/>
            <person name="Pearson M."/>
            <person name="Richards J."/>
            <person name="Roberts A."/>
            <person name="Saif S."/>
            <person name="Shea T."/>
            <person name="Shenoy N."/>
            <person name="Sisk P."/>
            <person name="Stolte C."/>
            <person name="Sykes S."/>
            <person name="Walk T."/>
            <person name="White J."/>
            <person name="Yandava C."/>
            <person name="Haas B."/>
            <person name="Nusbaum C."/>
            <person name="Birren B."/>
        </authorList>
    </citation>
    <scope>NUCLEOTIDE SEQUENCE [LARGE SCALE GENOMIC DNA]</scope>
    <source>
        <strain evidence="2">RMSCC 757 / Silveira</strain>
    </source>
</reference>
<dbReference type="VEuPathDB" id="FungiDB:D8B26_000164"/>
<protein>
    <submittedName>
        <fullName evidence="1">Predicted protein</fullName>
    </submittedName>
</protein>
<accession>E9D7S8</accession>
<sequence length="89" mass="10173">MNPNYTILVVLLTIPILAFMAWRGGFHIVRVVAHGVQMRKHEQEIRRLEAARVEREVQLAAQVRDLTTQIAKHRADQEGQQTTEGTSNK</sequence>
<evidence type="ECO:0000313" key="1">
    <source>
        <dbReference type="EMBL" id="EFW17437.1"/>
    </source>
</evidence>
<dbReference type="AlphaFoldDB" id="E9D7S8"/>
<dbReference type="HOGENOM" id="CLU_2454581_0_0_1"/>
<dbReference type="EMBL" id="GL636494">
    <property type="protein sequence ID" value="EFW17437.1"/>
    <property type="molecule type" value="Genomic_DNA"/>
</dbReference>
<organism evidence="2">
    <name type="scientific">Coccidioides posadasii (strain RMSCC 757 / Silveira)</name>
    <name type="common">Valley fever fungus</name>
    <dbReference type="NCBI Taxonomy" id="443226"/>
    <lineage>
        <taxon>Eukaryota</taxon>
        <taxon>Fungi</taxon>
        <taxon>Dikarya</taxon>
        <taxon>Ascomycota</taxon>
        <taxon>Pezizomycotina</taxon>
        <taxon>Eurotiomycetes</taxon>
        <taxon>Eurotiomycetidae</taxon>
        <taxon>Onygenales</taxon>
        <taxon>Onygenaceae</taxon>
        <taxon>Coccidioides</taxon>
    </lineage>
</organism>
<keyword evidence="2" id="KW-1185">Reference proteome</keyword>
<dbReference type="Proteomes" id="UP000002497">
    <property type="component" value="Unassembled WGS sequence"/>
</dbReference>
<evidence type="ECO:0000313" key="2">
    <source>
        <dbReference type="Proteomes" id="UP000002497"/>
    </source>
</evidence>
<dbReference type="OMA" id="IWKIGRR"/>
<dbReference type="VEuPathDB" id="FungiDB:CPSG_05880"/>
<proteinExistence type="predicted"/>